<keyword evidence="4 9" id="KW-0479">Metal-binding</keyword>
<keyword evidence="6 9" id="KW-0408">Iron</keyword>
<dbReference type="PANTHER" id="PTHR46696">
    <property type="entry name" value="P450, PUTATIVE (EUROFUNG)-RELATED"/>
    <property type="match status" value="1"/>
</dbReference>
<keyword evidence="12" id="KW-1185">Reference proteome</keyword>
<evidence type="ECO:0000256" key="2">
    <source>
        <dbReference type="ARBA" id="ARBA00010617"/>
    </source>
</evidence>
<evidence type="ECO:0000256" key="6">
    <source>
        <dbReference type="ARBA" id="ARBA00023004"/>
    </source>
</evidence>
<dbReference type="CDD" id="cd11029">
    <property type="entry name" value="CYP107-like"/>
    <property type="match status" value="1"/>
</dbReference>
<evidence type="ECO:0000256" key="9">
    <source>
        <dbReference type="RuleBase" id="RU000461"/>
    </source>
</evidence>
<evidence type="ECO:0000256" key="8">
    <source>
        <dbReference type="ARBA" id="ARBA00055433"/>
    </source>
</evidence>
<keyword evidence="3 9" id="KW-0349">Heme</keyword>
<comment type="similarity">
    <text evidence="2 9">Belongs to the cytochrome P450 family.</text>
</comment>
<dbReference type="Proteomes" id="UP000062973">
    <property type="component" value="Chromosome"/>
</dbReference>
<keyword evidence="5 9" id="KW-0560">Oxidoreductase</keyword>
<dbReference type="EMBL" id="CP009110">
    <property type="protein sequence ID" value="AIJ25205.1"/>
    <property type="molecule type" value="Genomic_DNA"/>
</dbReference>
<dbReference type="GO" id="GO:0004497">
    <property type="term" value="F:monooxygenase activity"/>
    <property type="evidence" value="ECO:0007669"/>
    <property type="project" value="UniProtKB-KW"/>
</dbReference>
<dbReference type="STRING" id="1068978.AMETH_5113"/>
<evidence type="ECO:0000256" key="4">
    <source>
        <dbReference type="ARBA" id="ARBA00022723"/>
    </source>
</evidence>
<dbReference type="KEGG" id="amq:AMETH_5113"/>
<dbReference type="InterPro" id="IPR002397">
    <property type="entry name" value="Cyt_P450_B"/>
</dbReference>
<dbReference type="FunFam" id="1.10.630.10:FF:000018">
    <property type="entry name" value="Cytochrome P450 monooxygenase"/>
    <property type="match status" value="1"/>
</dbReference>
<dbReference type="eggNOG" id="COG2124">
    <property type="taxonomic scope" value="Bacteria"/>
</dbReference>
<evidence type="ECO:0000256" key="3">
    <source>
        <dbReference type="ARBA" id="ARBA00022617"/>
    </source>
</evidence>
<dbReference type="Pfam" id="PF00067">
    <property type="entry name" value="p450"/>
    <property type="match status" value="1"/>
</dbReference>
<dbReference type="GO" id="GO:0005506">
    <property type="term" value="F:iron ion binding"/>
    <property type="evidence" value="ECO:0007669"/>
    <property type="project" value="InterPro"/>
</dbReference>
<dbReference type="PATRIC" id="fig|1068978.7.peg.5492"/>
<evidence type="ECO:0000256" key="1">
    <source>
        <dbReference type="ARBA" id="ARBA00004660"/>
    </source>
</evidence>
<dbReference type="OrthoDB" id="5500002at2"/>
<organism evidence="11 12">
    <name type="scientific">Amycolatopsis methanolica 239</name>
    <dbReference type="NCBI Taxonomy" id="1068978"/>
    <lineage>
        <taxon>Bacteria</taxon>
        <taxon>Bacillati</taxon>
        <taxon>Actinomycetota</taxon>
        <taxon>Actinomycetes</taxon>
        <taxon>Pseudonocardiales</taxon>
        <taxon>Pseudonocardiaceae</taxon>
        <taxon>Amycolatopsis</taxon>
        <taxon>Amycolatopsis methanolica group</taxon>
    </lineage>
</organism>
<dbReference type="InterPro" id="IPR001128">
    <property type="entry name" value="Cyt_P450"/>
</dbReference>
<dbReference type="InterPro" id="IPR017972">
    <property type="entry name" value="Cyt_P450_CS"/>
</dbReference>
<dbReference type="GO" id="GO:0016705">
    <property type="term" value="F:oxidoreductase activity, acting on paired donors, with incorporation or reduction of molecular oxygen"/>
    <property type="evidence" value="ECO:0007669"/>
    <property type="project" value="InterPro"/>
</dbReference>
<protein>
    <submittedName>
        <fullName evidence="11">Cytochrome P450</fullName>
    </submittedName>
</protein>
<comment type="function">
    <text evidence="8">Involved in the coupling of aromatic side chains of the heptapeptide of vancomycin.</text>
</comment>
<dbReference type="PANTHER" id="PTHR46696:SF1">
    <property type="entry name" value="CYTOCHROME P450 YJIB-RELATED"/>
    <property type="match status" value="1"/>
</dbReference>
<dbReference type="RefSeq" id="WP_017984044.1">
    <property type="nucleotide sequence ID" value="NZ_AQUL01000001.1"/>
</dbReference>
<dbReference type="HOGENOM" id="CLU_033716_1_0_11"/>
<evidence type="ECO:0000256" key="7">
    <source>
        <dbReference type="ARBA" id="ARBA00023033"/>
    </source>
</evidence>
<evidence type="ECO:0000256" key="10">
    <source>
        <dbReference type="SAM" id="MobiDB-lite"/>
    </source>
</evidence>
<dbReference type="GO" id="GO:0020037">
    <property type="term" value="F:heme binding"/>
    <property type="evidence" value="ECO:0007669"/>
    <property type="project" value="InterPro"/>
</dbReference>
<proteinExistence type="inferred from homology"/>
<dbReference type="SUPFAM" id="SSF48264">
    <property type="entry name" value="Cytochrome P450"/>
    <property type="match status" value="1"/>
</dbReference>
<dbReference type="AlphaFoldDB" id="A0A076N332"/>
<gene>
    <name evidence="11" type="primary">cypA</name>
    <name evidence="11" type="ORF">AMETH_5113</name>
</gene>
<dbReference type="PROSITE" id="PS00086">
    <property type="entry name" value="CYTOCHROME_P450"/>
    <property type="match status" value="1"/>
</dbReference>
<comment type="pathway">
    <text evidence="1">Antibiotic biosynthesis; vancomycin biosynthesis.</text>
</comment>
<dbReference type="PRINTS" id="PR00359">
    <property type="entry name" value="BP450"/>
</dbReference>
<keyword evidence="7 9" id="KW-0503">Monooxygenase</keyword>
<name>A0A076N332_AMYME</name>
<evidence type="ECO:0000313" key="12">
    <source>
        <dbReference type="Proteomes" id="UP000062973"/>
    </source>
</evidence>
<evidence type="ECO:0000256" key="5">
    <source>
        <dbReference type="ARBA" id="ARBA00023002"/>
    </source>
</evidence>
<accession>A0A076N332</accession>
<reference evidence="11 12" key="1">
    <citation type="submission" date="2014-07" db="EMBL/GenBank/DDBJ databases">
        <title>Whole Genome Sequence of the Amycolatopsis methanolica 239.</title>
        <authorList>
            <person name="Tang B."/>
        </authorList>
    </citation>
    <scope>NUCLEOTIDE SEQUENCE [LARGE SCALE GENOMIC DNA]</scope>
    <source>
        <strain evidence="11 12">239</strain>
    </source>
</reference>
<dbReference type="Gene3D" id="1.10.630.10">
    <property type="entry name" value="Cytochrome P450"/>
    <property type="match status" value="1"/>
</dbReference>
<sequence length="406" mass="44537">MRVVDEPIELDDDVIQDPHALYRALREEGPVRPAIMPRGLRVWLVSGYAEAKALLADPRLSKDAKRAQELFETRLTATGGTDGDDPSGSLLRHHMLNNDPPDHTRLRKLVNKAFTARTVARLRPRIEQITDELLDSVAARGRVDLLDAFAYPLPITVICELLGIPEEERGDFREWSNTLLNSGPADDFHDAARSMAGYLTALVAAKRAAPTQDLLSDLVHVSDEGDQLSPEELVAMAFLLLVAGHETTVNLIGNSVLALLRHPDQLAALRADPSLLPGAVEEFLRFEGPINIATLRFSVEPVPIGDVEIPANEFVMVSLVGANRDGERFPEPDRLDVTRPAGGHLAFGHGIHYCVGAPLARLEAEVALGRLFDRFPAIELDGDPGELRWRESTLVHGLNTLPVVVR</sequence>
<feature type="region of interest" description="Disordered" evidence="10">
    <location>
        <begin position="73"/>
        <end position="99"/>
    </location>
</feature>
<evidence type="ECO:0000313" key="11">
    <source>
        <dbReference type="EMBL" id="AIJ25205.1"/>
    </source>
</evidence>
<dbReference type="InterPro" id="IPR036396">
    <property type="entry name" value="Cyt_P450_sf"/>
</dbReference>